<keyword evidence="5 7" id="KW-1133">Transmembrane helix</keyword>
<evidence type="ECO:0000256" key="2">
    <source>
        <dbReference type="ARBA" id="ARBA00022475"/>
    </source>
</evidence>
<dbReference type="PANTHER" id="PTHR30589:SF0">
    <property type="entry name" value="PHOSPHATIDYLGLYCEROL--PROLIPOPROTEIN DIACYLGLYCERYL TRANSFERASE"/>
    <property type="match status" value="1"/>
</dbReference>
<dbReference type="AlphaFoldDB" id="A0A9D9IMP8"/>
<reference evidence="8" key="2">
    <citation type="journal article" date="2021" name="PeerJ">
        <title>Extensive microbial diversity within the chicken gut microbiome revealed by metagenomics and culture.</title>
        <authorList>
            <person name="Gilroy R."/>
            <person name="Ravi A."/>
            <person name="Getino M."/>
            <person name="Pursley I."/>
            <person name="Horton D.L."/>
            <person name="Alikhan N.F."/>
            <person name="Baker D."/>
            <person name="Gharbi K."/>
            <person name="Hall N."/>
            <person name="Watson M."/>
            <person name="Adriaenssens E.M."/>
            <person name="Foster-Nyarko E."/>
            <person name="Jarju S."/>
            <person name="Secka A."/>
            <person name="Antonio M."/>
            <person name="Oren A."/>
            <person name="Chaudhuri R.R."/>
            <person name="La Ragione R."/>
            <person name="Hildebrand F."/>
            <person name="Pallen M.J."/>
        </authorList>
    </citation>
    <scope>NUCLEOTIDE SEQUENCE</scope>
    <source>
        <strain evidence="8">B1-13419</strain>
    </source>
</reference>
<keyword evidence="3 7" id="KW-0808">Transferase</keyword>
<keyword evidence="2 7" id="KW-1003">Cell membrane</keyword>
<keyword evidence="6 7" id="KW-0472">Membrane</keyword>
<evidence type="ECO:0000256" key="5">
    <source>
        <dbReference type="ARBA" id="ARBA00022989"/>
    </source>
</evidence>
<organism evidence="8 9">
    <name type="scientific">Candidatus Cryptobacteroides faecigallinarum</name>
    <dbReference type="NCBI Taxonomy" id="2840763"/>
    <lineage>
        <taxon>Bacteria</taxon>
        <taxon>Pseudomonadati</taxon>
        <taxon>Bacteroidota</taxon>
        <taxon>Bacteroidia</taxon>
        <taxon>Bacteroidales</taxon>
        <taxon>Candidatus Cryptobacteroides</taxon>
    </lineage>
</organism>
<name>A0A9D9IMP8_9BACT</name>
<dbReference type="EMBL" id="JADIMD010000053">
    <property type="protein sequence ID" value="MBO8474433.1"/>
    <property type="molecule type" value="Genomic_DNA"/>
</dbReference>
<dbReference type="HAMAP" id="MF_01147">
    <property type="entry name" value="Lgt"/>
    <property type="match status" value="1"/>
</dbReference>
<dbReference type="GO" id="GO:0008961">
    <property type="term" value="F:phosphatidylglycerol-prolipoprotein diacylglyceryl transferase activity"/>
    <property type="evidence" value="ECO:0007669"/>
    <property type="project" value="UniProtKB-UniRule"/>
</dbReference>
<feature type="transmembrane region" description="Helical" evidence="7">
    <location>
        <begin position="57"/>
        <end position="79"/>
    </location>
</feature>
<protein>
    <recommendedName>
        <fullName evidence="7">Phosphatidylglycerol--prolipoprotein diacylglyceryl transferase</fullName>
        <ecNumber evidence="7">2.5.1.145</ecNumber>
    </recommendedName>
</protein>
<proteinExistence type="inferred from homology"/>
<comment type="similarity">
    <text evidence="1 7">Belongs to the Lgt family.</text>
</comment>
<comment type="function">
    <text evidence="7">Catalyzes the transfer of the diacylglyceryl group from phosphatidylglycerol to the sulfhydryl group of the N-terminal cysteine of a prolipoprotein, the first step in the formation of mature lipoproteins.</text>
</comment>
<comment type="pathway">
    <text evidence="7">Protein modification; lipoprotein biosynthesis (diacylglyceryl transfer).</text>
</comment>
<feature type="transmembrane region" description="Helical" evidence="7">
    <location>
        <begin position="99"/>
        <end position="117"/>
    </location>
</feature>
<dbReference type="EC" id="2.5.1.145" evidence="7"/>
<evidence type="ECO:0000313" key="8">
    <source>
        <dbReference type="EMBL" id="MBO8474433.1"/>
    </source>
</evidence>
<feature type="transmembrane region" description="Helical" evidence="7">
    <location>
        <begin position="213"/>
        <end position="231"/>
    </location>
</feature>
<feature type="transmembrane region" description="Helical" evidence="7">
    <location>
        <begin position="243"/>
        <end position="264"/>
    </location>
</feature>
<evidence type="ECO:0000313" key="9">
    <source>
        <dbReference type="Proteomes" id="UP000823757"/>
    </source>
</evidence>
<evidence type="ECO:0000256" key="7">
    <source>
        <dbReference type="HAMAP-Rule" id="MF_01147"/>
    </source>
</evidence>
<evidence type="ECO:0000256" key="1">
    <source>
        <dbReference type="ARBA" id="ARBA00007150"/>
    </source>
</evidence>
<reference evidence="8" key="1">
    <citation type="submission" date="2020-10" db="EMBL/GenBank/DDBJ databases">
        <authorList>
            <person name="Gilroy R."/>
        </authorList>
    </citation>
    <scope>NUCLEOTIDE SEQUENCE</scope>
    <source>
        <strain evidence="8">B1-13419</strain>
    </source>
</reference>
<evidence type="ECO:0000256" key="3">
    <source>
        <dbReference type="ARBA" id="ARBA00022679"/>
    </source>
</evidence>
<evidence type="ECO:0000256" key="4">
    <source>
        <dbReference type="ARBA" id="ARBA00022692"/>
    </source>
</evidence>
<feature type="transmembrane region" description="Helical" evidence="7">
    <location>
        <begin position="184"/>
        <end position="201"/>
    </location>
</feature>
<dbReference type="PANTHER" id="PTHR30589">
    <property type="entry name" value="PROLIPOPROTEIN DIACYLGLYCERYL TRANSFERASE"/>
    <property type="match status" value="1"/>
</dbReference>
<comment type="catalytic activity">
    <reaction evidence="7">
        <text>L-cysteinyl-[prolipoprotein] + a 1,2-diacyl-sn-glycero-3-phospho-(1'-sn-glycerol) = an S-1,2-diacyl-sn-glyceryl-L-cysteinyl-[prolipoprotein] + sn-glycerol 1-phosphate + H(+)</text>
        <dbReference type="Rhea" id="RHEA:56712"/>
        <dbReference type="Rhea" id="RHEA-COMP:14679"/>
        <dbReference type="Rhea" id="RHEA-COMP:14680"/>
        <dbReference type="ChEBI" id="CHEBI:15378"/>
        <dbReference type="ChEBI" id="CHEBI:29950"/>
        <dbReference type="ChEBI" id="CHEBI:57685"/>
        <dbReference type="ChEBI" id="CHEBI:64716"/>
        <dbReference type="ChEBI" id="CHEBI:140658"/>
        <dbReference type="EC" id="2.5.1.145"/>
    </reaction>
</comment>
<accession>A0A9D9IMP8</accession>
<feature type="transmembrane region" description="Helical" evidence="7">
    <location>
        <begin position="23"/>
        <end position="45"/>
    </location>
</feature>
<dbReference type="GO" id="GO:0005886">
    <property type="term" value="C:plasma membrane"/>
    <property type="evidence" value="ECO:0007669"/>
    <property type="project" value="UniProtKB-SubCell"/>
</dbReference>
<keyword evidence="4 7" id="KW-0812">Transmembrane</keyword>
<evidence type="ECO:0000256" key="6">
    <source>
        <dbReference type="ARBA" id="ARBA00023136"/>
    </source>
</evidence>
<dbReference type="InterPro" id="IPR001640">
    <property type="entry name" value="Lgt"/>
</dbReference>
<sequence>MLDFLFVNWNVNPEIFHIGSVSIRWYSILFVAGFVLGWFIFKWFFKREGVPVQLLDPLLYTLLIGTIVGARLGHCIFYQPDYYFGSWKGFWEIFMPWKGGLASHGGTIALIIAMWWFARHYGRKYDFDFLWMLDHLCIPVCFAGMFIRLGNLFNSEIYGDVTSLPWGFIFLRAGETVPHHPTQIYEALSYLILGLILLGMYRYKLEDIRRGTFIGIFFIVLFGMRFLIEFIKEPQVGFEKDMLLNMGQLLSIPFILIGIFLLMYAKYKDEPAMIVHPVKKGQSPTHYAHGTGQQSR</sequence>
<feature type="transmembrane region" description="Helical" evidence="7">
    <location>
        <begin position="129"/>
        <end position="149"/>
    </location>
</feature>
<dbReference type="Proteomes" id="UP000823757">
    <property type="component" value="Unassembled WGS sequence"/>
</dbReference>
<dbReference type="NCBIfam" id="TIGR00544">
    <property type="entry name" value="lgt"/>
    <property type="match status" value="1"/>
</dbReference>
<gene>
    <name evidence="7 8" type="primary">lgt</name>
    <name evidence="8" type="ORF">IAB91_03965</name>
</gene>
<dbReference type="GO" id="GO:0042158">
    <property type="term" value="P:lipoprotein biosynthetic process"/>
    <property type="evidence" value="ECO:0007669"/>
    <property type="project" value="UniProtKB-UniRule"/>
</dbReference>
<feature type="binding site" evidence="7">
    <location>
        <position position="148"/>
    </location>
    <ligand>
        <name>a 1,2-diacyl-sn-glycero-3-phospho-(1'-sn-glycerol)</name>
        <dbReference type="ChEBI" id="CHEBI:64716"/>
    </ligand>
</feature>
<dbReference type="Pfam" id="PF01790">
    <property type="entry name" value="LGT"/>
    <property type="match status" value="1"/>
</dbReference>
<comment type="caution">
    <text evidence="8">The sequence shown here is derived from an EMBL/GenBank/DDBJ whole genome shotgun (WGS) entry which is preliminary data.</text>
</comment>
<comment type="subcellular location">
    <subcellularLocation>
        <location evidence="7">Cell membrane</location>
        <topology evidence="7">Multi-pass membrane protein</topology>
    </subcellularLocation>
</comment>